<protein>
    <submittedName>
        <fullName evidence="2">Uncharacterized protein</fullName>
    </submittedName>
</protein>
<keyword evidence="3" id="KW-1185">Reference proteome</keyword>
<evidence type="ECO:0000313" key="2">
    <source>
        <dbReference type="EMBL" id="KAG2486774.1"/>
    </source>
</evidence>
<comment type="caution">
    <text evidence="2">The sequence shown here is derived from an EMBL/GenBank/DDBJ whole genome shotgun (WGS) entry which is preliminary data.</text>
</comment>
<feature type="region of interest" description="Disordered" evidence="1">
    <location>
        <begin position="53"/>
        <end position="80"/>
    </location>
</feature>
<reference evidence="2" key="1">
    <citation type="journal article" date="2020" name="bioRxiv">
        <title>Comparative genomics of Chlamydomonas.</title>
        <authorList>
            <person name="Craig R.J."/>
            <person name="Hasan A.R."/>
            <person name="Ness R.W."/>
            <person name="Keightley P.D."/>
        </authorList>
    </citation>
    <scope>NUCLEOTIDE SEQUENCE</scope>
    <source>
        <strain evidence="2">CCAP 11/70</strain>
    </source>
</reference>
<dbReference type="EMBL" id="JAEHOE010000107">
    <property type="protein sequence ID" value="KAG2486774.1"/>
    <property type="molecule type" value="Genomic_DNA"/>
</dbReference>
<organism evidence="2 3">
    <name type="scientific">Edaphochlamys debaryana</name>
    <dbReference type="NCBI Taxonomy" id="47281"/>
    <lineage>
        <taxon>Eukaryota</taxon>
        <taxon>Viridiplantae</taxon>
        <taxon>Chlorophyta</taxon>
        <taxon>core chlorophytes</taxon>
        <taxon>Chlorophyceae</taxon>
        <taxon>CS clade</taxon>
        <taxon>Chlamydomonadales</taxon>
        <taxon>Chlamydomonadales incertae sedis</taxon>
        <taxon>Edaphochlamys</taxon>
    </lineage>
</organism>
<sequence>MCSAEPDPCTGTRAGPAAVSSLSIASDLLCPPVAWAILRGMPGLETLRLLPAATPDPRLEPPLTAADEPPPQAAASTGSSGVEGALANLSLEAGGAVANVADAAQSSEWLAAESEAETEEQARERLGDALRILLSGGDAGGGPALPRLGALVCPLVTWRSDTAGRCAPGLAALRRLELTTGCWEDLPSLLLAAAVSAGLEELVLGPSLQGKAPPGLPQFLAGTGSGTPARSAPDATAATLPGDGESCPYAHAAPAAAPAQAPALTPAPAPPSPLSGLRLRTLCLPGADLSPQLLAALSALPRLASLSARGLVSDSGAAEGRGWGEPEEALTHIEPLPLPPSLERLELAEGGSFELLAALGLAMGLSGCAPPPAPSGLSPSAAAAAAAAAVEPVARGSAVALAPAAAQAPAAGYREGDGRTRAHRLQLRVAPGGTLRMAPRVGRHAEEGSGRLSPVGERALCLAAATLAAAEAGGRPRALSVGLCGGMTLLTAPPEPEGGLGLGPDRVLGGHGRWLAALAAVGVEVLTLFAVRLSAEDVGVIGERLSTLKELNLEDLMVVPPSALPRLRRLTGLTMLSLDAEWESPGQAGGGSILTDAAAGLASLLAPGGPAASVRFTAPIEAARGAREVIEGVQARLAAEGAPPPQIHLALWK</sequence>
<evidence type="ECO:0000256" key="1">
    <source>
        <dbReference type="SAM" id="MobiDB-lite"/>
    </source>
</evidence>
<dbReference type="AlphaFoldDB" id="A0A836BTF1"/>
<dbReference type="Proteomes" id="UP000612055">
    <property type="component" value="Unassembled WGS sequence"/>
</dbReference>
<gene>
    <name evidence="2" type="ORF">HYH03_014573</name>
</gene>
<name>A0A836BTF1_9CHLO</name>
<feature type="region of interest" description="Disordered" evidence="1">
    <location>
        <begin position="215"/>
        <end position="243"/>
    </location>
</feature>
<accession>A0A836BTF1</accession>
<proteinExistence type="predicted"/>
<evidence type="ECO:0000313" key="3">
    <source>
        <dbReference type="Proteomes" id="UP000612055"/>
    </source>
</evidence>